<keyword evidence="3 5" id="KW-1133">Transmembrane helix</keyword>
<accession>A0ABM0MLQ9</accession>
<dbReference type="Proteomes" id="UP000694865">
    <property type="component" value="Unplaced"/>
</dbReference>
<evidence type="ECO:0000256" key="2">
    <source>
        <dbReference type="ARBA" id="ARBA00022692"/>
    </source>
</evidence>
<feature type="transmembrane region" description="Helical" evidence="5">
    <location>
        <begin position="139"/>
        <end position="162"/>
    </location>
</feature>
<feature type="transmembrane region" description="Helical" evidence="5">
    <location>
        <begin position="106"/>
        <end position="127"/>
    </location>
</feature>
<feature type="transmembrane region" description="Helical" evidence="5">
    <location>
        <begin position="168"/>
        <end position="187"/>
    </location>
</feature>
<dbReference type="GeneID" id="102807196"/>
<gene>
    <name evidence="7" type="primary">LOC102807196</name>
</gene>
<dbReference type="InterPro" id="IPR002293">
    <property type="entry name" value="AA/rel_permease1"/>
</dbReference>
<dbReference type="RefSeq" id="XP_006820950.1">
    <property type="nucleotide sequence ID" value="XM_006820887.1"/>
</dbReference>
<feature type="transmembrane region" description="Helical" evidence="5">
    <location>
        <begin position="32"/>
        <end position="59"/>
    </location>
</feature>
<dbReference type="InterPro" id="IPR050598">
    <property type="entry name" value="AminoAcid_Transporter"/>
</dbReference>
<evidence type="ECO:0000256" key="5">
    <source>
        <dbReference type="SAM" id="Phobius"/>
    </source>
</evidence>
<evidence type="ECO:0000313" key="6">
    <source>
        <dbReference type="Proteomes" id="UP000694865"/>
    </source>
</evidence>
<dbReference type="Pfam" id="PF13520">
    <property type="entry name" value="AA_permease_2"/>
    <property type="match status" value="1"/>
</dbReference>
<proteinExistence type="predicted"/>
<name>A0ABM0MLQ9_SACKO</name>
<dbReference type="PANTHER" id="PTHR11785:SF528">
    <property type="entry name" value="AMINO ACID TRANSPORTER PROTEIN JHI-21"/>
    <property type="match status" value="1"/>
</dbReference>
<dbReference type="Gene3D" id="1.20.1740.10">
    <property type="entry name" value="Amino acid/polyamine transporter I"/>
    <property type="match status" value="1"/>
</dbReference>
<organism evidence="6 7">
    <name type="scientific">Saccoglossus kowalevskii</name>
    <name type="common">Acorn worm</name>
    <dbReference type="NCBI Taxonomy" id="10224"/>
    <lineage>
        <taxon>Eukaryota</taxon>
        <taxon>Metazoa</taxon>
        <taxon>Hemichordata</taxon>
        <taxon>Enteropneusta</taxon>
        <taxon>Harrimaniidae</taxon>
        <taxon>Saccoglossus</taxon>
    </lineage>
</organism>
<protein>
    <submittedName>
        <fullName evidence="7">Large neutral amino acids transporter small subunit 2-like</fullName>
    </submittedName>
</protein>
<evidence type="ECO:0000313" key="7">
    <source>
        <dbReference type="RefSeq" id="XP_006820950.1"/>
    </source>
</evidence>
<evidence type="ECO:0000256" key="3">
    <source>
        <dbReference type="ARBA" id="ARBA00022989"/>
    </source>
</evidence>
<sequence>MANVAYFAAMSPAEMMASPAVAITFGDKVLGNFAWLMPLAVVISTFGATNGNVLALSRLIFVGARDGLLPDLFGMVHIKFLTPMPALLAMGFFTVIYGLYDDVGSLINYTGFSYWLFVGIVATGLLWMRHTRPDMPRPFKVPVIIPIIFSLFCYALVILSIFASPFEALIGTIIILTGIPLYIYGVVWKNKPQWLKDILDSGLLFFQKLMQVISQEIDTQMF</sequence>
<dbReference type="PANTHER" id="PTHR11785">
    <property type="entry name" value="AMINO ACID TRANSPORTER"/>
    <property type="match status" value="1"/>
</dbReference>
<evidence type="ECO:0000256" key="1">
    <source>
        <dbReference type="ARBA" id="ARBA00004141"/>
    </source>
</evidence>
<keyword evidence="2 5" id="KW-0812">Transmembrane</keyword>
<evidence type="ECO:0000256" key="4">
    <source>
        <dbReference type="ARBA" id="ARBA00023136"/>
    </source>
</evidence>
<keyword evidence="4 5" id="KW-0472">Membrane</keyword>
<feature type="transmembrane region" description="Helical" evidence="5">
    <location>
        <begin position="80"/>
        <end position="100"/>
    </location>
</feature>
<keyword evidence="6" id="KW-1185">Reference proteome</keyword>
<reference evidence="7" key="1">
    <citation type="submission" date="2025-08" db="UniProtKB">
        <authorList>
            <consortium name="RefSeq"/>
        </authorList>
    </citation>
    <scope>IDENTIFICATION</scope>
    <source>
        <tissue evidence="7">Testes</tissue>
    </source>
</reference>
<comment type="subcellular location">
    <subcellularLocation>
        <location evidence="1">Membrane</location>
        <topology evidence="1">Multi-pass membrane protein</topology>
    </subcellularLocation>
</comment>